<dbReference type="Proteomes" id="UP000639403">
    <property type="component" value="Unassembled WGS sequence"/>
</dbReference>
<reference evidence="1" key="2">
    <citation type="journal article" name="Front. Microbiol.">
        <title>Degradative Capacity of Two Strains of Rhodonia placenta: From Phenotype to Genotype.</title>
        <authorList>
            <person name="Kolle M."/>
            <person name="Horta M.A.C."/>
            <person name="Nowrousian M."/>
            <person name="Ohm R.A."/>
            <person name="Benz J.P."/>
            <person name="Pilgard A."/>
        </authorList>
    </citation>
    <scope>NUCLEOTIDE SEQUENCE</scope>
    <source>
        <strain evidence="1">FPRL280</strain>
    </source>
</reference>
<sequence length="46" mass="4995">MGTSVQCCQCAGPHSRLPPEESECPAPPQRCCLWWSQLSANAFTAD</sequence>
<accession>A0A8H7TWR0</accession>
<comment type="caution">
    <text evidence="1">The sequence shown here is derived from an EMBL/GenBank/DDBJ whole genome shotgun (WGS) entry which is preliminary data.</text>
</comment>
<dbReference type="AlphaFoldDB" id="A0A8H7TWR0"/>
<dbReference type="EMBL" id="JADOXO010000854">
    <property type="protein sequence ID" value="KAF9799834.1"/>
    <property type="molecule type" value="Genomic_DNA"/>
</dbReference>
<gene>
    <name evidence="1" type="ORF">IEO21_10494</name>
</gene>
<organism evidence="1 2">
    <name type="scientific">Rhodonia placenta</name>
    <dbReference type="NCBI Taxonomy" id="104341"/>
    <lineage>
        <taxon>Eukaryota</taxon>
        <taxon>Fungi</taxon>
        <taxon>Dikarya</taxon>
        <taxon>Basidiomycota</taxon>
        <taxon>Agaricomycotina</taxon>
        <taxon>Agaricomycetes</taxon>
        <taxon>Polyporales</taxon>
        <taxon>Adustoporiaceae</taxon>
        <taxon>Rhodonia</taxon>
    </lineage>
</organism>
<proteinExistence type="predicted"/>
<protein>
    <submittedName>
        <fullName evidence="1">Uncharacterized protein</fullName>
    </submittedName>
</protein>
<evidence type="ECO:0000313" key="1">
    <source>
        <dbReference type="EMBL" id="KAF9799834.1"/>
    </source>
</evidence>
<name>A0A8H7TWR0_9APHY</name>
<evidence type="ECO:0000313" key="2">
    <source>
        <dbReference type="Proteomes" id="UP000639403"/>
    </source>
</evidence>
<reference evidence="1" key="1">
    <citation type="submission" date="2020-11" db="EMBL/GenBank/DDBJ databases">
        <authorList>
            <person name="Koelle M."/>
            <person name="Horta M.A.C."/>
            <person name="Nowrousian M."/>
            <person name="Ohm R.A."/>
            <person name="Benz P."/>
            <person name="Pilgard A."/>
        </authorList>
    </citation>
    <scope>NUCLEOTIDE SEQUENCE</scope>
    <source>
        <strain evidence="1">FPRL280</strain>
    </source>
</reference>